<dbReference type="InterPro" id="IPR002477">
    <property type="entry name" value="Peptidoglycan-bd-like"/>
</dbReference>
<evidence type="ECO:0000313" key="6">
    <source>
        <dbReference type="EMBL" id="HAH4526566.1"/>
    </source>
</evidence>
<dbReference type="InterPro" id="IPR052026">
    <property type="entry name" value="ExeA_AAA_ATPase_DNA-bind"/>
</dbReference>
<dbReference type="Pfam" id="PF13401">
    <property type="entry name" value="AAA_22"/>
    <property type="match status" value="1"/>
</dbReference>
<dbReference type="EMBL" id="CP107128">
    <property type="protein sequence ID" value="WLM95364.1"/>
    <property type="molecule type" value="Genomic_DNA"/>
</dbReference>
<name>A0A061YBJ2_ECOLX</name>
<reference evidence="6" key="2">
    <citation type="submission" date="2019-12" db="EMBL/GenBank/DDBJ databases">
        <authorList>
            <consortium name="NCBI Pathogen Detection Project"/>
        </authorList>
    </citation>
    <scope>NUCLEOTIDE SEQUENCE</scope>
    <source>
        <strain evidence="7">C0382</strain>
        <strain evidence="6">EC00763</strain>
    </source>
</reference>
<feature type="transmembrane region" description="Helical" evidence="1">
    <location>
        <begin position="239"/>
        <end position="257"/>
    </location>
</feature>
<reference evidence="5" key="4">
    <citation type="submission" date="2024-02" db="EMBL/GenBank/DDBJ databases">
        <authorList>
            <consortium name="Clinical and Environmental Microbiology Branch: Whole genome sequencing antimicrobial resistance pathogens in the healthcare setting"/>
        </authorList>
    </citation>
    <scope>NUCLEOTIDE SEQUENCE</scope>
    <source>
        <strain evidence="5">1924188</strain>
    </source>
</reference>
<dbReference type="SUPFAM" id="SSF52540">
    <property type="entry name" value="P-loop containing nucleoside triphosphate hydrolases"/>
    <property type="match status" value="1"/>
</dbReference>
<sequence>MSTRREVILSWLREKHQTWRLCYLLGEAGSGKTRLAQQLQKDKHRRVITLSLVVSWQGKAAWIVTDDNAAEQGCRDSAWTRDEMAGQLLHALHRTDSRCPLIIIENAHLNHRRILDDLQRAISLIPDGQFLLIGRPDRKVERDFKKQGIELVSTGRLTEHELKASILEGQNIDQPDLLLTARVLKRIALLCRGDRRKLALAGETISLLQQAEQTCVFTAKQWRMIYRVLGDNRPRKMQLAVVMSGTIIALTCGWLLLPSFTAPLPVPAWLIPVTPVVKQDMTKDIAHVVMRDSEALSVLYGVWGYEVPADSAWCDQAVRAGLVCKSGNASLQTLVDQNLPWIASLKVGDKKLPVVVVRVGDATVDVLVGQQTWTLTHKWFELVWTGDYLLLWKMSPEGESTITRDSSEEEILWLETMLNRALHISTESSAEWRPLLVEKIKQFQKSHHLKTDGVVGFSTLVHLWQVAGESAYLYRDEANISPETTVKGK</sequence>
<dbReference type="Proteomes" id="UP001285616">
    <property type="component" value="Unassembled WGS sequence"/>
</dbReference>
<dbReference type="InterPro" id="IPR049945">
    <property type="entry name" value="AAA_22"/>
</dbReference>
<evidence type="ECO:0000259" key="4">
    <source>
        <dbReference type="Pfam" id="PF21327"/>
    </source>
</evidence>
<dbReference type="SUPFAM" id="SSF47090">
    <property type="entry name" value="PGBD-like"/>
    <property type="match status" value="1"/>
</dbReference>
<reference evidence="6" key="1">
    <citation type="journal article" date="2018" name="Genome Biol.">
        <title>SKESA: strategic k-mer extension for scrupulous assemblies.</title>
        <authorList>
            <person name="Souvorov A."/>
            <person name="Agarwala R."/>
            <person name="Lipman D.J."/>
        </authorList>
    </citation>
    <scope>NUCLEOTIDE SEQUENCE [LARGE SCALE GENOMIC DNA]</scope>
    <source>
        <strain evidence="7">C0382</strain>
        <strain evidence="6">EC00763</strain>
    </source>
</reference>
<dbReference type="Pfam" id="PF21327">
    <property type="entry name" value="GspA_C39-like"/>
    <property type="match status" value="1"/>
</dbReference>
<dbReference type="EMBL" id="DABCJL010000021">
    <property type="protein sequence ID" value="HAH7771648.1"/>
    <property type="molecule type" value="Genomic_DNA"/>
</dbReference>
<dbReference type="Gene3D" id="3.90.70.10">
    <property type="entry name" value="Cysteine proteinases"/>
    <property type="match status" value="1"/>
</dbReference>
<feature type="domain" description="Peptidoglycan binding-like" evidence="2">
    <location>
        <begin position="408"/>
        <end position="462"/>
    </location>
</feature>
<keyword evidence="1" id="KW-1133">Transmembrane helix</keyword>
<dbReference type="Proteomes" id="UP001180189">
    <property type="component" value="Chromosome"/>
</dbReference>
<feature type="domain" description="General secretion pathway protein A peptidase C39-like" evidence="4">
    <location>
        <begin position="299"/>
        <end position="392"/>
    </location>
</feature>
<proteinExistence type="predicted"/>
<dbReference type="Pfam" id="PF01471">
    <property type="entry name" value="PG_binding_1"/>
    <property type="match status" value="1"/>
</dbReference>
<reference evidence="8" key="3">
    <citation type="journal article" date="2023" name="Microorganisms">
        <title>Comparative Genomic Analysis of ST131 Subclade C2 of ESBL-Producing E. coli Isolates from Patients with Recurrent and Sporadic Urinary Tract Infections.</title>
        <authorList>
            <person name="Jaen-Luchoro D."/>
            <person name="Kahnamouei A."/>
            <person name="Yazdanshenas S."/>
            <person name="Lindblom A."/>
            <person name="Samuelsson E."/>
            <person name="Ahren C."/>
            <person name="Karami N."/>
        </authorList>
    </citation>
    <scope>NUCLEOTIDE SEQUENCE</scope>
    <source>
        <strain evidence="8">S7</strain>
    </source>
</reference>
<dbReference type="PANTHER" id="PTHR35894:SF7">
    <property type="entry name" value="GENERAL SECRETION PATHWAY PROTEIN A-RELATED"/>
    <property type="match status" value="1"/>
</dbReference>
<gene>
    <name evidence="6" type="primary">gspA</name>
    <name evidence="6" type="ORF">GRC73_21640</name>
    <name evidence="7" type="ORF">HIE29_005208</name>
    <name evidence="8" type="ORF">OGM49_22440</name>
    <name evidence="5" type="ORF">R8O40_004942</name>
</gene>
<evidence type="ECO:0000259" key="3">
    <source>
        <dbReference type="Pfam" id="PF13401"/>
    </source>
</evidence>
<dbReference type="InterPro" id="IPR027417">
    <property type="entry name" value="P-loop_NTPase"/>
</dbReference>
<dbReference type="Gene3D" id="1.10.101.10">
    <property type="entry name" value="PGBD-like superfamily/PGBD"/>
    <property type="match status" value="1"/>
</dbReference>
<dbReference type="AlphaFoldDB" id="A0A061YBJ2"/>
<dbReference type="InterPro" id="IPR036365">
    <property type="entry name" value="PGBD-like_sf"/>
</dbReference>
<dbReference type="Proteomes" id="UP000843571">
    <property type="component" value="Unassembled WGS sequence"/>
</dbReference>
<dbReference type="InterPro" id="IPR036366">
    <property type="entry name" value="PGBDSf"/>
</dbReference>
<dbReference type="InterPro" id="IPR048809">
    <property type="entry name" value="GspA_C39-like"/>
</dbReference>
<dbReference type="GO" id="GO:0016887">
    <property type="term" value="F:ATP hydrolysis activity"/>
    <property type="evidence" value="ECO:0007669"/>
    <property type="project" value="InterPro"/>
</dbReference>
<feature type="domain" description="ORC1/DEAH AAA+ ATPase" evidence="3">
    <location>
        <begin position="20"/>
        <end position="137"/>
    </location>
</feature>
<protein>
    <submittedName>
        <fullName evidence="6">Type II secretion system protein GspA</fullName>
    </submittedName>
</protein>
<accession>A0A061YBJ2</accession>
<dbReference type="EMBL" id="ABONVU020000026">
    <property type="protein sequence ID" value="EMJ5256605.1"/>
    <property type="molecule type" value="Genomic_DNA"/>
</dbReference>
<evidence type="ECO:0000256" key="1">
    <source>
        <dbReference type="SAM" id="Phobius"/>
    </source>
</evidence>
<evidence type="ECO:0000313" key="8">
    <source>
        <dbReference type="EMBL" id="WLM95364.1"/>
    </source>
</evidence>
<keyword evidence="1" id="KW-0812">Transmembrane</keyword>
<dbReference type="RefSeq" id="WP_000107579.1">
    <property type="nucleotide sequence ID" value="NZ_AP018784.2"/>
</dbReference>
<evidence type="ECO:0000313" key="5">
    <source>
        <dbReference type="EMBL" id="EMJ5256605.1"/>
    </source>
</evidence>
<dbReference type="PANTHER" id="PTHR35894">
    <property type="entry name" value="GENERAL SECRETION PATHWAY PROTEIN A-RELATED"/>
    <property type="match status" value="1"/>
</dbReference>
<evidence type="ECO:0000259" key="2">
    <source>
        <dbReference type="Pfam" id="PF01471"/>
    </source>
</evidence>
<dbReference type="EMBL" id="DABBJX010000035">
    <property type="protein sequence ID" value="HAH4526566.1"/>
    <property type="molecule type" value="Genomic_DNA"/>
</dbReference>
<keyword evidence="1" id="KW-0472">Membrane</keyword>
<evidence type="ECO:0000313" key="7">
    <source>
        <dbReference type="EMBL" id="HAH7771648.1"/>
    </source>
</evidence>
<organism evidence="6">
    <name type="scientific">Escherichia coli</name>
    <dbReference type="NCBI Taxonomy" id="562"/>
    <lineage>
        <taxon>Bacteria</taxon>
        <taxon>Pseudomonadati</taxon>
        <taxon>Pseudomonadota</taxon>
        <taxon>Gammaproteobacteria</taxon>
        <taxon>Enterobacterales</taxon>
        <taxon>Enterobacteriaceae</taxon>
        <taxon>Escherichia</taxon>
    </lineage>
</organism>